<dbReference type="InterPro" id="IPR034393">
    <property type="entry name" value="TatSF1-like"/>
</dbReference>
<accession>A0AAW1QGH7</accession>
<dbReference type="PANTHER" id="PTHR15608">
    <property type="entry name" value="SPLICING FACTOR U2AF-ASSOCIATED PROTEIN 2"/>
    <property type="match status" value="1"/>
</dbReference>
<comment type="similarity">
    <text evidence="1">Belongs to the HTATSF1 family.</text>
</comment>
<reference evidence="9 10" key="1">
    <citation type="journal article" date="2024" name="Nat. Commun.">
        <title>Phylogenomics reveals the evolutionary origins of lichenization in chlorophyte algae.</title>
        <authorList>
            <person name="Puginier C."/>
            <person name="Libourel C."/>
            <person name="Otte J."/>
            <person name="Skaloud P."/>
            <person name="Haon M."/>
            <person name="Grisel S."/>
            <person name="Petersen M."/>
            <person name="Berrin J.G."/>
            <person name="Delaux P.M."/>
            <person name="Dal Grande F."/>
            <person name="Keller J."/>
        </authorList>
    </citation>
    <scope>NUCLEOTIDE SEQUENCE [LARGE SCALE GENOMIC DNA]</scope>
    <source>
        <strain evidence="9 10">SAG 2043</strain>
    </source>
</reference>
<sequence>MAIAMGWFYLDPASQPIGPYDEVGLAGLYATGYVTSETMVWAEGRAEWQKLQDIDELKSIPQQAEAYAAGAEPSTTPAEASAEAQAAAAQDAAAPHTDAVQQHMASKASKAAIRAAPAKPADPELAQFLGEISALDGGSSAAPVDIDVPERVETPPPDERQFEDDDGTVYVWEPRLRKFVEQSEAAASTSAAAAAAAYNLEDMVYVGDDEKIPEYKPPTLDDSDEEGKPEKPPNKAKHKDGHQADQDAAAEAGPSDADPDSSAAAPPDEPMNGNGNASMGPKGAGKRGAEVIEREKEKQKRAKEEAEKQAQWFDLKINTSVYVTGLPEDVTVPDIVAVFTKCGLIKETDDRQPRVKIYRDKATGMPKGDGLVTYLKEPSVGLACQILDGAPFRDDGPPMTVTVAKFEQKGEGYVPKKKARPKKKGGRGNVVAQQEKQLGWGGFDDLLKPTQVTVILKHMFHPDEFVTEPGLMGDLEDDIKTECSKQGPVDRVKVYHQNPEGVVSVKFKTEEGAQNCIQVMNGRFFGGRQLEAAMWDGVTKYYVKAAETEEEQAARLERFAQEIEAS</sequence>
<feature type="compositionally biased region" description="Low complexity" evidence="7">
    <location>
        <begin position="247"/>
        <end position="266"/>
    </location>
</feature>
<evidence type="ECO:0000256" key="5">
    <source>
        <dbReference type="ARBA" id="ARBA00023187"/>
    </source>
</evidence>
<dbReference type="GO" id="GO:0000398">
    <property type="term" value="P:mRNA splicing, via spliceosome"/>
    <property type="evidence" value="ECO:0007669"/>
    <property type="project" value="InterPro"/>
</dbReference>
<dbReference type="EMBL" id="JALJOR010000003">
    <property type="protein sequence ID" value="KAK9820468.1"/>
    <property type="molecule type" value="Genomic_DNA"/>
</dbReference>
<dbReference type="CDD" id="cd12281">
    <property type="entry name" value="RRM1_TatSF1_like"/>
    <property type="match status" value="1"/>
</dbReference>
<feature type="compositionally biased region" description="Basic and acidic residues" evidence="7">
    <location>
        <begin position="148"/>
        <end position="160"/>
    </location>
</feature>
<dbReference type="InterPro" id="IPR012677">
    <property type="entry name" value="Nucleotide-bd_a/b_plait_sf"/>
</dbReference>
<dbReference type="Pfam" id="PF00076">
    <property type="entry name" value="RRM_1"/>
    <property type="match status" value="2"/>
</dbReference>
<keyword evidence="10" id="KW-1185">Reference proteome</keyword>
<proteinExistence type="inferred from homology"/>
<dbReference type="Proteomes" id="UP001489004">
    <property type="component" value="Unassembled WGS sequence"/>
</dbReference>
<dbReference type="AlphaFoldDB" id="A0AAW1QGH7"/>
<evidence type="ECO:0000256" key="2">
    <source>
        <dbReference type="ARBA" id="ARBA00022664"/>
    </source>
</evidence>
<evidence type="ECO:0000256" key="4">
    <source>
        <dbReference type="ARBA" id="ARBA00022884"/>
    </source>
</evidence>
<feature type="compositionally biased region" description="Low complexity" evidence="7">
    <location>
        <begin position="71"/>
        <end position="116"/>
    </location>
</feature>
<dbReference type="Pfam" id="PF14237">
    <property type="entry name" value="GYF_2"/>
    <property type="match status" value="1"/>
</dbReference>
<feature type="domain" description="RRM" evidence="8">
    <location>
        <begin position="319"/>
        <end position="406"/>
    </location>
</feature>
<dbReference type="InterPro" id="IPR035445">
    <property type="entry name" value="GYF-like_dom_sf"/>
</dbReference>
<evidence type="ECO:0000313" key="9">
    <source>
        <dbReference type="EMBL" id="KAK9820468.1"/>
    </source>
</evidence>
<keyword evidence="2" id="KW-0507">mRNA processing</keyword>
<evidence type="ECO:0000256" key="7">
    <source>
        <dbReference type="SAM" id="MobiDB-lite"/>
    </source>
</evidence>
<feature type="region of interest" description="Disordered" evidence="7">
    <location>
        <begin position="138"/>
        <end position="170"/>
    </location>
</feature>
<evidence type="ECO:0000259" key="8">
    <source>
        <dbReference type="PROSITE" id="PS50102"/>
    </source>
</evidence>
<dbReference type="InterPro" id="IPR000504">
    <property type="entry name" value="RRM_dom"/>
</dbReference>
<organism evidence="9 10">
    <name type="scientific">[Myrmecia] bisecta</name>
    <dbReference type="NCBI Taxonomy" id="41462"/>
    <lineage>
        <taxon>Eukaryota</taxon>
        <taxon>Viridiplantae</taxon>
        <taxon>Chlorophyta</taxon>
        <taxon>core chlorophytes</taxon>
        <taxon>Trebouxiophyceae</taxon>
        <taxon>Trebouxiales</taxon>
        <taxon>Trebouxiaceae</taxon>
        <taxon>Myrmecia</taxon>
    </lineage>
</organism>
<dbReference type="FunFam" id="3.30.70.330:FF:000329">
    <property type="entry name" value="splicing factor U2AF-associated protein 2"/>
    <property type="match status" value="1"/>
</dbReference>
<evidence type="ECO:0000256" key="6">
    <source>
        <dbReference type="PROSITE-ProRule" id="PRU00176"/>
    </source>
</evidence>
<feature type="domain" description="RRM" evidence="8">
    <location>
        <begin position="452"/>
        <end position="537"/>
    </location>
</feature>
<dbReference type="SUPFAM" id="SSF55277">
    <property type="entry name" value="GYF domain"/>
    <property type="match status" value="1"/>
</dbReference>
<dbReference type="PROSITE" id="PS50102">
    <property type="entry name" value="RRM"/>
    <property type="match status" value="2"/>
</dbReference>
<dbReference type="SUPFAM" id="SSF54928">
    <property type="entry name" value="RNA-binding domain, RBD"/>
    <property type="match status" value="2"/>
</dbReference>
<dbReference type="CDD" id="cd12282">
    <property type="entry name" value="RRM2_TatSF1_like"/>
    <property type="match status" value="1"/>
</dbReference>
<gene>
    <name evidence="9" type="ORF">WJX72_010675</name>
</gene>
<dbReference type="PANTHER" id="PTHR15608:SF0">
    <property type="entry name" value="HIV TAT-SPECIFIC FACTOR 1"/>
    <property type="match status" value="1"/>
</dbReference>
<evidence type="ECO:0000256" key="3">
    <source>
        <dbReference type="ARBA" id="ARBA00022737"/>
    </source>
</evidence>
<dbReference type="Gene3D" id="3.30.70.330">
    <property type="match status" value="2"/>
</dbReference>
<dbReference type="InterPro" id="IPR025640">
    <property type="entry name" value="GYF_2"/>
</dbReference>
<dbReference type="GO" id="GO:0005686">
    <property type="term" value="C:U2 snRNP"/>
    <property type="evidence" value="ECO:0007669"/>
    <property type="project" value="TreeGrafter"/>
</dbReference>
<keyword evidence="5" id="KW-0508">mRNA splicing</keyword>
<evidence type="ECO:0000256" key="1">
    <source>
        <dbReference type="ARBA" id="ARBA00007747"/>
    </source>
</evidence>
<dbReference type="InterPro" id="IPR034392">
    <property type="entry name" value="TatSF1-like_RRM1"/>
</dbReference>
<comment type="caution">
    <text evidence="9">The sequence shown here is derived from an EMBL/GenBank/DDBJ whole genome shotgun (WGS) entry which is preliminary data.</text>
</comment>
<protein>
    <recommendedName>
        <fullName evidence="8">RRM domain-containing protein</fullName>
    </recommendedName>
</protein>
<evidence type="ECO:0000313" key="10">
    <source>
        <dbReference type="Proteomes" id="UP001489004"/>
    </source>
</evidence>
<keyword evidence="4 6" id="KW-0694">RNA-binding</keyword>
<dbReference type="SMART" id="SM00360">
    <property type="entry name" value="RRM"/>
    <property type="match status" value="2"/>
</dbReference>
<feature type="region of interest" description="Disordered" evidence="7">
    <location>
        <begin position="208"/>
        <end position="309"/>
    </location>
</feature>
<feature type="region of interest" description="Disordered" evidence="7">
    <location>
        <begin position="66"/>
        <end position="116"/>
    </location>
</feature>
<dbReference type="GO" id="GO:0003723">
    <property type="term" value="F:RNA binding"/>
    <property type="evidence" value="ECO:0007669"/>
    <property type="project" value="UniProtKB-UniRule"/>
</dbReference>
<dbReference type="GO" id="GO:0005684">
    <property type="term" value="C:U2-type spliceosomal complex"/>
    <property type="evidence" value="ECO:0007669"/>
    <property type="project" value="TreeGrafter"/>
</dbReference>
<dbReference type="InterPro" id="IPR035979">
    <property type="entry name" value="RBD_domain_sf"/>
</dbReference>
<keyword evidence="3" id="KW-0677">Repeat</keyword>
<dbReference type="FunFam" id="3.30.70.330:FF:000105">
    <property type="entry name" value="HIV Tat-specific factor 1 homolog"/>
    <property type="match status" value="1"/>
</dbReference>
<name>A0AAW1QGH7_9CHLO</name>
<feature type="compositionally biased region" description="Basic and acidic residues" evidence="7">
    <location>
        <begin position="287"/>
        <end position="308"/>
    </location>
</feature>